<reference evidence="3" key="1">
    <citation type="submission" date="2017-09" db="EMBL/GenBank/DDBJ databases">
        <title>Depth-based differentiation of microbial function through sediment-hosted aquifers and enrichment of novel symbionts in the deep terrestrial subsurface.</title>
        <authorList>
            <person name="Probst A.J."/>
            <person name="Ladd B."/>
            <person name="Jarett J.K."/>
            <person name="Geller-Mcgrath D.E."/>
            <person name="Sieber C.M.K."/>
            <person name="Emerson J.B."/>
            <person name="Anantharaman K."/>
            <person name="Thomas B.C."/>
            <person name="Malmstrom R."/>
            <person name="Stieglmeier M."/>
            <person name="Klingl A."/>
            <person name="Woyke T."/>
            <person name="Ryan C.M."/>
            <person name="Banfield J.F."/>
        </authorList>
    </citation>
    <scope>NUCLEOTIDE SEQUENCE [LARGE SCALE GENOMIC DNA]</scope>
</reference>
<evidence type="ECO:0000313" key="3">
    <source>
        <dbReference type="Proteomes" id="UP000230731"/>
    </source>
</evidence>
<dbReference type="Proteomes" id="UP000230731">
    <property type="component" value="Unassembled WGS sequence"/>
</dbReference>
<evidence type="ECO:0000256" key="1">
    <source>
        <dbReference type="SAM" id="MobiDB-lite"/>
    </source>
</evidence>
<feature type="non-terminal residue" evidence="2">
    <location>
        <position position="89"/>
    </location>
</feature>
<protein>
    <recommendedName>
        <fullName evidence="4">Histidine--tRNA ligase</fullName>
    </recommendedName>
</protein>
<comment type="caution">
    <text evidence="2">The sequence shown here is derived from an EMBL/GenBank/DDBJ whole genome shotgun (WGS) entry which is preliminary data.</text>
</comment>
<dbReference type="EMBL" id="PEZP01000002">
    <property type="protein sequence ID" value="PIT98534.1"/>
    <property type="molecule type" value="Genomic_DNA"/>
</dbReference>
<proteinExistence type="predicted"/>
<name>A0A2M6X0L1_9BACT</name>
<dbReference type="AlphaFoldDB" id="A0A2M6X0L1"/>
<organism evidence="2 3">
    <name type="scientific">Candidatus Andersenbacteria bacterium CG10_big_fil_rev_8_21_14_0_10_54_11</name>
    <dbReference type="NCBI Taxonomy" id="1974485"/>
    <lineage>
        <taxon>Bacteria</taxon>
        <taxon>Candidatus Anderseniibacteriota</taxon>
    </lineage>
</organism>
<feature type="compositionally biased region" description="Polar residues" evidence="1">
    <location>
        <begin position="14"/>
        <end position="31"/>
    </location>
</feature>
<dbReference type="Gene3D" id="3.30.930.10">
    <property type="entry name" value="Bira Bifunctional Protein, Domain 2"/>
    <property type="match status" value="1"/>
</dbReference>
<feature type="region of interest" description="Disordered" evidence="1">
    <location>
        <begin position="1"/>
        <end position="38"/>
    </location>
</feature>
<sequence>MPTSSKKKAAAQTFRAQQKSPHIRSSGTTPSAPRGMHDILPPDQKYWEYVLEIAMQVMRGWDFQRLDTPMIEEAGLFIRSVGAESDIVT</sequence>
<gene>
    <name evidence="2" type="ORF">COT71_00155</name>
</gene>
<evidence type="ECO:0008006" key="4">
    <source>
        <dbReference type="Google" id="ProtNLM"/>
    </source>
</evidence>
<evidence type="ECO:0000313" key="2">
    <source>
        <dbReference type="EMBL" id="PIT98534.1"/>
    </source>
</evidence>
<dbReference type="InterPro" id="IPR045864">
    <property type="entry name" value="aa-tRNA-synth_II/BPL/LPL"/>
</dbReference>
<accession>A0A2M6X0L1</accession>
<dbReference type="SUPFAM" id="SSF55681">
    <property type="entry name" value="Class II aaRS and biotin synthetases"/>
    <property type="match status" value="1"/>
</dbReference>